<proteinExistence type="predicted"/>
<dbReference type="Proteomes" id="UP001372338">
    <property type="component" value="Unassembled WGS sequence"/>
</dbReference>
<dbReference type="PANTHER" id="PTHR34781">
    <property type="entry name" value="TRANSMEMBRANE PROTEIN"/>
    <property type="match status" value="1"/>
</dbReference>
<organism evidence="2 3">
    <name type="scientific">Crotalaria pallida</name>
    <name type="common">Smooth rattlebox</name>
    <name type="synonym">Crotalaria striata</name>
    <dbReference type="NCBI Taxonomy" id="3830"/>
    <lineage>
        <taxon>Eukaryota</taxon>
        <taxon>Viridiplantae</taxon>
        <taxon>Streptophyta</taxon>
        <taxon>Embryophyta</taxon>
        <taxon>Tracheophyta</taxon>
        <taxon>Spermatophyta</taxon>
        <taxon>Magnoliopsida</taxon>
        <taxon>eudicotyledons</taxon>
        <taxon>Gunneridae</taxon>
        <taxon>Pentapetalae</taxon>
        <taxon>rosids</taxon>
        <taxon>fabids</taxon>
        <taxon>Fabales</taxon>
        <taxon>Fabaceae</taxon>
        <taxon>Papilionoideae</taxon>
        <taxon>50 kb inversion clade</taxon>
        <taxon>genistoids sensu lato</taxon>
        <taxon>core genistoids</taxon>
        <taxon>Crotalarieae</taxon>
        <taxon>Crotalaria</taxon>
    </lineage>
</organism>
<keyword evidence="3" id="KW-1185">Reference proteome</keyword>
<keyword evidence="1" id="KW-1133">Transmembrane helix</keyword>
<evidence type="ECO:0000313" key="2">
    <source>
        <dbReference type="EMBL" id="KAK7247016.1"/>
    </source>
</evidence>
<protein>
    <submittedName>
        <fullName evidence="2">Uncharacterized protein</fullName>
    </submittedName>
</protein>
<keyword evidence="1" id="KW-0812">Transmembrane</keyword>
<feature type="transmembrane region" description="Helical" evidence="1">
    <location>
        <begin position="75"/>
        <end position="100"/>
    </location>
</feature>
<sequence length="168" mass="18631">MRRQEEEQSRILCELSALVYNMLRSPMSVSDGGPPARSLPEITPAGFASLLFGMSLALMVCGSVTFVLGFMLMPWVIGLVLVLYVAGVLSSVSSFLAWVAGPRKDVVPLHIPGYHSLSLKRIFKWLKVHIHLKRFEVQLLFRSGNFGEELNKGMSIRTLGFVPVLVDL</sequence>
<reference evidence="2 3" key="1">
    <citation type="submission" date="2024-01" db="EMBL/GenBank/DDBJ databases">
        <title>The genomes of 5 underutilized Papilionoideae crops provide insights into root nodulation and disease resistanc.</title>
        <authorList>
            <person name="Yuan L."/>
        </authorList>
    </citation>
    <scope>NUCLEOTIDE SEQUENCE [LARGE SCALE GENOMIC DNA]</scope>
    <source>
        <strain evidence="2">ZHUSHIDOU_FW_LH</strain>
        <tissue evidence="2">Leaf</tissue>
    </source>
</reference>
<feature type="transmembrane region" description="Helical" evidence="1">
    <location>
        <begin position="47"/>
        <end position="69"/>
    </location>
</feature>
<evidence type="ECO:0000256" key="1">
    <source>
        <dbReference type="SAM" id="Phobius"/>
    </source>
</evidence>
<keyword evidence="1" id="KW-0472">Membrane</keyword>
<dbReference type="PANTHER" id="PTHR34781:SF2">
    <property type="entry name" value="TRANSMEMBRANE PROTEIN"/>
    <property type="match status" value="1"/>
</dbReference>
<accession>A0AAN9E775</accession>
<dbReference type="AlphaFoldDB" id="A0AAN9E775"/>
<gene>
    <name evidence="2" type="ORF">RIF29_41892</name>
</gene>
<evidence type="ECO:0000313" key="3">
    <source>
        <dbReference type="Proteomes" id="UP001372338"/>
    </source>
</evidence>
<comment type="caution">
    <text evidence="2">The sequence shown here is derived from an EMBL/GenBank/DDBJ whole genome shotgun (WGS) entry which is preliminary data.</text>
</comment>
<dbReference type="EMBL" id="JAYWIO010000008">
    <property type="protein sequence ID" value="KAK7247016.1"/>
    <property type="molecule type" value="Genomic_DNA"/>
</dbReference>
<name>A0AAN9E775_CROPI</name>